<gene>
    <name evidence="1" type="ORF">BCV30_20000</name>
</gene>
<name>A0A2N7BI51_9VIBR</name>
<dbReference type="EMBL" id="MCSI01000189">
    <property type="protein sequence ID" value="PME55784.1"/>
    <property type="molecule type" value="Genomic_DNA"/>
</dbReference>
<organism evidence="1 2">
    <name type="scientific">Vibrio lentus</name>
    <dbReference type="NCBI Taxonomy" id="136468"/>
    <lineage>
        <taxon>Bacteria</taxon>
        <taxon>Pseudomonadati</taxon>
        <taxon>Pseudomonadota</taxon>
        <taxon>Gammaproteobacteria</taxon>
        <taxon>Vibrionales</taxon>
        <taxon>Vibrionaceae</taxon>
        <taxon>Vibrio</taxon>
    </lineage>
</organism>
<proteinExistence type="predicted"/>
<evidence type="ECO:0000313" key="2">
    <source>
        <dbReference type="Proteomes" id="UP000235778"/>
    </source>
</evidence>
<accession>A0A2N7BI51</accession>
<sequence length="231" mass="25699">MKKYIFGSLFLLIVVVGAYLSFGVYRNSAFSTNIENGSYSECLNDSAIKKYSIDLWDRDDVFDIRFVESGNSHCFAPKFPAIEVSSSKVTHWLHIVETSSGAQFSGKHASLGNFGPNWVFVDVGSQEKRDSSYPFYSLGKVFRDNPGWTSAPHITLTWNGKLFGLSEIGGVFYPVGAVSWGFNLKSWSLAPEALSPKLLSKSAWLEVVETLNDEYPGYVFSAEKAMHITND</sequence>
<dbReference type="RefSeq" id="WP_102266496.1">
    <property type="nucleotide sequence ID" value="NZ_MCSH01000031.1"/>
</dbReference>
<comment type="caution">
    <text evidence="1">The sequence shown here is derived from an EMBL/GenBank/DDBJ whole genome shotgun (WGS) entry which is preliminary data.</text>
</comment>
<protein>
    <submittedName>
        <fullName evidence="1">Uncharacterized protein</fullName>
    </submittedName>
</protein>
<evidence type="ECO:0000313" key="1">
    <source>
        <dbReference type="EMBL" id="PME55784.1"/>
    </source>
</evidence>
<dbReference type="Proteomes" id="UP000235778">
    <property type="component" value="Unassembled WGS sequence"/>
</dbReference>
<reference evidence="2" key="1">
    <citation type="submission" date="2016-07" db="EMBL/GenBank/DDBJ databases">
        <title>Nontailed viruses are major unrecognized killers of bacteria in the ocean.</title>
        <authorList>
            <person name="Kauffman K."/>
            <person name="Hussain F."/>
            <person name="Yang J."/>
            <person name="Arevalo P."/>
            <person name="Brown J."/>
            <person name="Cutler M."/>
            <person name="Kelly L."/>
            <person name="Polz M.F."/>
        </authorList>
    </citation>
    <scope>NUCLEOTIDE SEQUENCE [LARGE SCALE GENOMIC DNA]</scope>
    <source>
        <strain evidence="2">10N.286.55.C1</strain>
    </source>
</reference>
<dbReference type="AlphaFoldDB" id="A0A2N7BI51"/>